<keyword evidence="2" id="KW-0680">Restriction system</keyword>
<dbReference type="GO" id="GO:0003677">
    <property type="term" value="F:DNA binding"/>
    <property type="evidence" value="ECO:0007669"/>
    <property type="project" value="UniProtKB-KW"/>
</dbReference>
<evidence type="ECO:0000313" key="5">
    <source>
        <dbReference type="EMBL" id="EFW23729.1"/>
    </source>
</evidence>
<evidence type="ECO:0000313" key="6">
    <source>
        <dbReference type="Proteomes" id="UP000004097"/>
    </source>
</evidence>
<keyword evidence="6" id="KW-1185">Reference proteome</keyword>
<evidence type="ECO:0000256" key="1">
    <source>
        <dbReference type="ARBA" id="ARBA00010923"/>
    </source>
</evidence>
<dbReference type="eggNOG" id="COG0732">
    <property type="taxonomic scope" value="Bacteria"/>
</dbReference>
<dbReference type="Pfam" id="PF01420">
    <property type="entry name" value="Methylase_S"/>
    <property type="match status" value="1"/>
</dbReference>
<dbReference type="HOGENOM" id="CLU_021095_9_7_9"/>
<evidence type="ECO:0000259" key="4">
    <source>
        <dbReference type="Pfam" id="PF01420"/>
    </source>
</evidence>
<protein>
    <submittedName>
        <fullName evidence="5">Type I restriction modification DNA specificity domain protein</fullName>
    </submittedName>
</protein>
<evidence type="ECO:0000256" key="3">
    <source>
        <dbReference type="ARBA" id="ARBA00023125"/>
    </source>
</evidence>
<feature type="domain" description="Type I restriction modification DNA specificity" evidence="4">
    <location>
        <begin position="28"/>
        <end position="193"/>
    </location>
</feature>
<dbReference type="GO" id="GO:0009307">
    <property type="term" value="P:DNA restriction-modification system"/>
    <property type="evidence" value="ECO:0007669"/>
    <property type="project" value="UniProtKB-KW"/>
</dbReference>
<proteinExistence type="inferred from homology"/>
<accession>E7MQM0</accession>
<dbReference type="InterPro" id="IPR052021">
    <property type="entry name" value="Type-I_RS_S_subunit"/>
</dbReference>
<keyword evidence="3" id="KW-0238">DNA-binding</keyword>
<organism evidence="5 6">
    <name type="scientific">Solobacterium moorei F0204</name>
    <dbReference type="NCBI Taxonomy" id="706433"/>
    <lineage>
        <taxon>Bacteria</taxon>
        <taxon>Bacillati</taxon>
        <taxon>Bacillota</taxon>
        <taxon>Erysipelotrichia</taxon>
        <taxon>Erysipelotrichales</taxon>
        <taxon>Erysipelotrichaceae</taxon>
        <taxon>Solobacterium</taxon>
    </lineage>
</organism>
<dbReference type="PANTHER" id="PTHR30408">
    <property type="entry name" value="TYPE-1 RESTRICTION ENZYME ECOKI SPECIFICITY PROTEIN"/>
    <property type="match status" value="1"/>
</dbReference>
<reference evidence="5 6" key="1">
    <citation type="submission" date="2010-08" db="EMBL/GenBank/DDBJ databases">
        <authorList>
            <person name="Weinstock G."/>
            <person name="Sodergren E."/>
            <person name="Clifton S."/>
            <person name="Fulton L."/>
            <person name="Fulton B."/>
            <person name="Courtney L."/>
            <person name="Fronick C."/>
            <person name="Harrison M."/>
            <person name="Strong C."/>
            <person name="Farmer C."/>
            <person name="Delahaunty K."/>
            <person name="Markovic C."/>
            <person name="Hall O."/>
            <person name="Minx P."/>
            <person name="Tomlinson C."/>
            <person name="Mitreva M."/>
            <person name="Hou S."/>
            <person name="Chen J."/>
            <person name="Wollam A."/>
            <person name="Pepin K.H."/>
            <person name="Johnson M."/>
            <person name="Bhonagiri V."/>
            <person name="Zhang X."/>
            <person name="Suruliraj S."/>
            <person name="Warren W."/>
            <person name="Chinwalla A."/>
            <person name="Mardis E.R."/>
            <person name="Wilson R.K."/>
        </authorList>
    </citation>
    <scope>NUCLEOTIDE SEQUENCE [LARGE SCALE GENOMIC DNA]</scope>
    <source>
        <strain evidence="5 6">F0204</strain>
    </source>
</reference>
<dbReference type="InterPro" id="IPR000055">
    <property type="entry name" value="Restrct_endonuc_typeI_TRD"/>
</dbReference>
<gene>
    <name evidence="5" type="ORF">HMPREF9430_01856</name>
</gene>
<comment type="similarity">
    <text evidence="1">Belongs to the type-I restriction system S methylase family.</text>
</comment>
<evidence type="ECO:0000256" key="2">
    <source>
        <dbReference type="ARBA" id="ARBA00022747"/>
    </source>
</evidence>
<dbReference type="EMBL" id="AECQ01000036">
    <property type="protein sequence ID" value="EFW23729.1"/>
    <property type="molecule type" value="Genomic_DNA"/>
</dbReference>
<name>E7MQM0_9FIRM</name>
<dbReference type="STRING" id="706433.HMPREF9430_01856"/>
<dbReference type="PANTHER" id="PTHR30408:SF13">
    <property type="entry name" value="TYPE I RESTRICTION ENZYME HINDI SPECIFICITY SUBUNIT"/>
    <property type="match status" value="1"/>
</dbReference>
<dbReference type="SUPFAM" id="SSF116734">
    <property type="entry name" value="DNA methylase specificity domain"/>
    <property type="match status" value="1"/>
</dbReference>
<dbReference type="Proteomes" id="UP000004097">
    <property type="component" value="Unassembled WGS sequence"/>
</dbReference>
<feature type="non-terminal residue" evidence="5">
    <location>
        <position position="202"/>
    </location>
</feature>
<dbReference type="InterPro" id="IPR044946">
    <property type="entry name" value="Restrct_endonuc_typeI_TRD_sf"/>
</dbReference>
<comment type="caution">
    <text evidence="5">The sequence shown here is derived from an EMBL/GenBank/DDBJ whole genome shotgun (WGS) entry which is preliminary data.</text>
</comment>
<sequence>MDFWRINAMDKKNKNPNVPNLRFDFQLPWKTYKVDNIIESCGGGTPSTKVISYWQGDIPWISSSDLFENNIRDINVSRYITKEAIKCSAAKLCPKKTICIVSRVGVGKVAVTTEFLCTSQDFMNITHFEGNKYFLAQLIQNKIKSSQLQGTSIKGITSKEIKDMRLFIPSRAEQDKIVKFLNIIDQRIETQIKIISDYNSLK</sequence>
<dbReference type="CDD" id="cd17513">
    <property type="entry name" value="RMtype1_S_AveSPN6ORF1907P_TRD2-CR2_like"/>
    <property type="match status" value="1"/>
</dbReference>
<dbReference type="AlphaFoldDB" id="E7MQM0"/>
<dbReference type="Gene3D" id="3.90.220.20">
    <property type="entry name" value="DNA methylase specificity domains"/>
    <property type="match status" value="1"/>
</dbReference>